<evidence type="ECO:0000313" key="1">
    <source>
        <dbReference type="EMBL" id="TGE36888.1"/>
    </source>
</evidence>
<protein>
    <recommendedName>
        <fullName evidence="3">Phage tail assembly protein</fullName>
    </recommendedName>
</protein>
<dbReference type="EMBL" id="SPQQ01000006">
    <property type="protein sequence ID" value="TGE36888.1"/>
    <property type="molecule type" value="Genomic_DNA"/>
</dbReference>
<name>A0A4Z0R2B0_9FIRM</name>
<gene>
    <name evidence="1" type="ORF">E4K67_17465</name>
</gene>
<evidence type="ECO:0008006" key="3">
    <source>
        <dbReference type="Google" id="ProtNLM"/>
    </source>
</evidence>
<evidence type="ECO:0000313" key="2">
    <source>
        <dbReference type="Proteomes" id="UP000298460"/>
    </source>
</evidence>
<dbReference type="AlphaFoldDB" id="A0A4Z0R2B0"/>
<dbReference type="Proteomes" id="UP000298460">
    <property type="component" value="Unassembled WGS sequence"/>
</dbReference>
<keyword evidence="2" id="KW-1185">Reference proteome</keyword>
<dbReference type="RefSeq" id="WP_135548968.1">
    <property type="nucleotide sequence ID" value="NZ_SPQQ01000006.1"/>
</dbReference>
<comment type="caution">
    <text evidence="1">The sequence shown here is derived from an EMBL/GenBank/DDBJ whole genome shotgun (WGS) entry which is preliminary data.</text>
</comment>
<proteinExistence type="predicted"/>
<accession>A0A4Z0R2B0</accession>
<dbReference type="OrthoDB" id="2624394at2"/>
<organism evidence="1 2">
    <name type="scientific">Desulfosporosinus fructosivorans</name>
    <dbReference type="NCBI Taxonomy" id="2018669"/>
    <lineage>
        <taxon>Bacteria</taxon>
        <taxon>Bacillati</taxon>
        <taxon>Bacillota</taxon>
        <taxon>Clostridia</taxon>
        <taxon>Eubacteriales</taxon>
        <taxon>Desulfitobacteriaceae</taxon>
        <taxon>Desulfosporosinus</taxon>
    </lineage>
</organism>
<sequence length="112" mass="12599">MAEVLKLSKPLKIFGANEDIELSELPYDFENMTAKDKINVGKKMKAAGIPTIMEEMDSDYHFYLFAEAVCVADRSISTDDVLRISAKDAQKASNLARSFFFFSLGELSQMMQ</sequence>
<reference evidence="1 2" key="1">
    <citation type="submission" date="2019-03" db="EMBL/GenBank/DDBJ databases">
        <title>Draft Genome Sequence of Desulfosporosinus fructosivorans Strain 63.6F, Isolated from Marine Sediment in the Baltic Sea.</title>
        <authorList>
            <person name="Hausmann B."/>
            <person name="Vandieken V."/>
            <person name="Pjevac P."/>
            <person name="Schreck K."/>
            <person name="Herbold C.W."/>
            <person name="Loy A."/>
        </authorList>
    </citation>
    <scope>NUCLEOTIDE SEQUENCE [LARGE SCALE GENOMIC DNA]</scope>
    <source>
        <strain evidence="1 2">63.6F</strain>
    </source>
</reference>